<dbReference type="AlphaFoldDB" id="A0A9D4RZI0"/>
<proteinExistence type="predicted"/>
<evidence type="ECO:0000256" key="1">
    <source>
        <dbReference type="SAM" id="MobiDB-lite"/>
    </source>
</evidence>
<comment type="caution">
    <text evidence="2">The sequence shown here is derived from an EMBL/GenBank/DDBJ whole genome shotgun (WGS) entry which is preliminary data.</text>
</comment>
<keyword evidence="3" id="KW-1185">Reference proteome</keyword>
<reference evidence="2" key="1">
    <citation type="journal article" date="2019" name="bioRxiv">
        <title>The Genome of the Zebra Mussel, Dreissena polymorpha: A Resource for Invasive Species Research.</title>
        <authorList>
            <person name="McCartney M.A."/>
            <person name="Auch B."/>
            <person name="Kono T."/>
            <person name="Mallez S."/>
            <person name="Zhang Y."/>
            <person name="Obille A."/>
            <person name="Becker A."/>
            <person name="Abrahante J.E."/>
            <person name="Garbe J."/>
            <person name="Badalamenti J.P."/>
            <person name="Herman A."/>
            <person name="Mangelson H."/>
            <person name="Liachko I."/>
            <person name="Sullivan S."/>
            <person name="Sone E.D."/>
            <person name="Koren S."/>
            <person name="Silverstein K.A.T."/>
            <person name="Beckman K.B."/>
            <person name="Gohl D.M."/>
        </authorList>
    </citation>
    <scope>NUCLEOTIDE SEQUENCE</scope>
    <source>
        <strain evidence="2">Duluth1</strain>
        <tissue evidence="2">Whole animal</tissue>
    </source>
</reference>
<organism evidence="2 3">
    <name type="scientific">Dreissena polymorpha</name>
    <name type="common">Zebra mussel</name>
    <name type="synonym">Mytilus polymorpha</name>
    <dbReference type="NCBI Taxonomy" id="45954"/>
    <lineage>
        <taxon>Eukaryota</taxon>
        <taxon>Metazoa</taxon>
        <taxon>Spiralia</taxon>
        <taxon>Lophotrochozoa</taxon>
        <taxon>Mollusca</taxon>
        <taxon>Bivalvia</taxon>
        <taxon>Autobranchia</taxon>
        <taxon>Heteroconchia</taxon>
        <taxon>Euheterodonta</taxon>
        <taxon>Imparidentia</taxon>
        <taxon>Neoheterodontei</taxon>
        <taxon>Myida</taxon>
        <taxon>Dreissenoidea</taxon>
        <taxon>Dreissenidae</taxon>
        <taxon>Dreissena</taxon>
    </lineage>
</organism>
<dbReference type="EMBL" id="JAIWYP010000001">
    <property type="protein sequence ID" value="KAH3884312.1"/>
    <property type="molecule type" value="Genomic_DNA"/>
</dbReference>
<reference evidence="2" key="2">
    <citation type="submission" date="2020-11" db="EMBL/GenBank/DDBJ databases">
        <authorList>
            <person name="McCartney M.A."/>
            <person name="Auch B."/>
            <person name="Kono T."/>
            <person name="Mallez S."/>
            <person name="Becker A."/>
            <person name="Gohl D.M."/>
            <person name="Silverstein K.A.T."/>
            <person name="Koren S."/>
            <person name="Bechman K.B."/>
            <person name="Herman A."/>
            <person name="Abrahante J.E."/>
            <person name="Garbe J."/>
        </authorList>
    </citation>
    <scope>NUCLEOTIDE SEQUENCE</scope>
    <source>
        <strain evidence="2">Duluth1</strain>
        <tissue evidence="2">Whole animal</tissue>
    </source>
</reference>
<sequence length="51" mass="5666">MEPMKTIEDEAESDKYNESAGEAESDECSGSELDSIPMLQFSVVENEYVVC</sequence>
<gene>
    <name evidence="2" type="ORF">DPMN_008291</name>
</gene>
<dbReference type="Proteomes" id="UP000828390">
    <property type="component" value="Unassembled WGS sequence"/>
</dbReference>
<feature type="compositionally biased region" description="Basic and acidic residues" evidence="1">
    <location>
        <begin position="1"/>
        <end position="17"/>
    </location>
</feature>
<protein>
    <submittedName>
        <fullName evidence="2">Uncharacterized protein</fullName>
    </submittedName>
</protein>
<feature type="region of interest" description="Disordered" evidence="1">
    <location>
        <begin position="1"/>
        <end position="32"/>
    </location>
</feature>
<evidence type="ECO:0000313" key="2">
    <source>
        <dbReference type="EMBL" id="KAH3884312.1"/>
    </source>
</evidence>
<name>A0A9D4RZI0_DREPO</name>
<evidence type="ECO:0000313" key="3">
    <source>
        <dbReference type="Proteomes" id="UP000828390"/>
    </source>
</evidence>
<accession>A0A9D4RZI0</accession>